<dbReference type="AlphaFoldDB" id="A0A6L2N737"/>
<evidence type="ECO:0000313" key="1">
    <source>
        <dbReference type="EMBL" id="GEU81399.1"/>
    </source>
</evidence>
<dbReference type="InterPro" id="IPR021109">
    <property type="entry name" value="Peptidase_aspartic_dom_sf"/>
</dbReference>
<evidence type="ECO:0008006" key="2">
    <source>
        <dbReference type="Google" id="ProtNLM"/>
    </source>
</evidence>
<dbReference type="EMBL" id="BKCJ010008271">
    <property type="protein sequence ID" value="GEU81399.1"/>
    <property type="molecule type" value="Genomic_DNA"/>
</dbReference>
<sequence length="232" mass="26630">MEEMLYKFIDEGNREHEEMSAFIREFRITNDLLFKERNNSLSELRGGKTTTKGILNDNTEIHDEGHSVLIHDKPVVPKEVLVEDEPQNDKEQVVQPSIEVQAPSIPFPCRLRKEKEEAQHRKFLENLKQHHINLPFIEALAQIPKYARILKSLLTNKARLEEACTVTINERCSAVLFNKLPSKEKNPGSFTIPCNIGHLHINNALADLGANISLIPYMMYEKLGLEEPKPTR</sequence>
<dbReference type="PANTHER" id="PTHR33067:SF35">
    <property type="entry name" value="ASPARTIC PEPTIDASE DDI1-TYPE DOMAIN-CONTAINING PROTEIN"/>
    <property type="match status" value="1"/>
</dbReference>
<name>A0A6L2N737_TANCI</name>
<proteinExistence type="predicted"/>
<accession>A0A6L2N737</accession>
<organism evidence="1">
    <name type="scientific">Tanacetum cinerariifolium</name>
    <name type="common">Dalmatian daisy</name>
    <name type="synonym">Chrysanthemum cinerariifolium</name>
    <dbReference type="NCBI Taxonomy" id="118510"/>
    <lineage>
        <taxon>Eukaryota</taxon>
        <taxon>Viridiplantae</taxon>
        <taxon>Streptophyta</taxon>
        <taxon>Embryophyta</taxon>
        <taxon>Tracheophyta</taxon>
        <taxon>Spermatophyta</taxon>
        <taxon>Magnoliopsida</taxon>
        <taxon>eudicotyledons</taxon>
        <taxon>Gunneridae</taxon>
        <taxon>Pentapetalae</taxon>
        <taxon>asterids</taxon>
        <taxon>campanulids</taxon>
        <taxon>Asterales</taxon>
        <taxon>Asteraceae</taxon>
        <taxon>Asteroideae</taxon>
        <taxon>Anthemideae</taxon>
        <taxon>Anthemidinae</taxon>
        <taxon>Tanacetum</taxon>
    </lineage>
</organism>
<dbReference type="PANTHER" id="PTHR33067">
    <property type="entry name" value="RNA-DIRECTED DNA POLYMERASE-RELATED"/>
    <property type="match status" value="1"/>
</dbReference>
<dbReference type="Gene3D" id="2.40.70.10">
    <property type="entry name" value="Acid Proteases"/>
    <property type="match status" value="1"/>
</dbReference>
<protein>
    <recommendedName>
        <fullName evidence="2">Reverse transcriptase domain-containing protein</fullName>
    </recommendedName>
</protein>
<gene>
    <name evidence="1" type="ORF">Tci_053377</name>
</gene>
<comment type="caution">
    <text evidence="1">The sequence shown here is derived from an EMBL/GenBank/DDBJ whole genome shotgun (WGS) entry which is preliminary data.</text>
</comment>
<reference evidence="1" key="1">
    <citation type="journal article" date="2019" name="Sci. Rep.">
        <title>Draft genome of Tanacetum cinerariifolium, the natural source of mosquito coil.</title>
        <authorList>
            <person name="Yamashiro T."/>
            <person name="Shiraishi A."/>
            <person name="Satake H."/>
            <person name="Nakayama K."/>
        </authorList>
    </citation>
    <scope>NUCLEOTIDE SEQUENCE</scope>
</reference>